<dbReference type="Pfam" id="PF07695">
    <property type="entry name" value="7TMR-DISM_7TM"/>
    <property type="match status" value="1"/>
</dbReference>
<dbReference type="EMBL" id="CP063657">
    <property type="protein sequence ID" value="QOW22958.1"/>
    <property type="molecule type" value="Genomic_DNA"/>
</dbReference>
<feature type="domain" description="GGDEF" evidence="5">
    <location>
        <begin position="483"/>
        <end position="618"/>
    </location>
</feature>
<gene>
    <name evidence="6" type="ORF">INQ42_05215</name>
</gene>
<feature type="signal peptide" evidence="4">
    <location>
        <begin position="1"/>
        <end position="27"/>
    </location>
</feature>
<evidence type="ECO:0000256" key="3">
    <source>
        <dbReference type="SAM" id="Phobius"/>
    </source>
</evidence>
<evidence type="ECO:0000256" key="1">
    <source>
        <dbReference type="ARBA" id="ARBA00012528"/>
    </source>
</evidence>
<keyword evidence="3" id="KW-0812">Transmembrane</keyword>
<name>A0A7S6UMB6_9GAMM</name>
<comment type="catalytic activity">
    <reaction evidence="2">
        <text>2 GTP = 3',3'-c-di-GMP + 2 diphosphate</text>
        <dbReference type="Rhea" id="RHEA:24898"/>
        <dbReference type="ChEBI" id="CHEBI:33019"/>
        <dbReference type="ChEBI" id="CHEBI:37565"/>
        <dbReference type="ChEBI" id="CHEBI:58805"/>
        <dbReference type="EC" id="2.7.7.65"/>
    </reaction>
</comment>
<dbReference type="Pfam" id="PF07696">
    <property type="entry name" value="7TMR-DISMED2"/>
    <property type="match status" value="1"/>
</dbReference>
<feature type="transmembrane region" description="Helical" evidence="3">
    <location>
        <begin position="206"/>
        <end position="224"/>
    </location>
</feature>
<sequence length="624" mass="69619">MKGRRLSGWGGVLAWLALASVSVALHAAPTATIDPVETRPVLQLDIQTSRLELTPYVSVYHDLEGQDDLAAARKVLDSGGFVPLPGNKTAFGFQPGALWFHTRMVNSNAREPRWLLVQKYALSDHIEVHTLHADGRVDTHVGGDALPFEARSIRYRTPNFWINVPPGPPVDLLVRISSQSSMQVPLWLYTPGAFAEVSRDAQFGIGLYYGILLALFFYNLVLWLRLRDPSYFWYLLHISAFGLVLFTLNGLGFEYLWPKSPWLADKAVPLSICLAQVGMQQFARYFLELRTRWRLGDLIGLAMIAFFVAWGIASIWLPYRIATPVASAAVFVSIAWIAIESIVVTARGYKPGRIFLLAWGLFLLGTGMFAALAFGVLPKTFITEYGVQIGSATEMLLLSIALSYRYSALRHENERIIRAGREELAQKVEQRTSELRLALDQLGHAHARLRESSQRDSLTGLHTRAHFMDRFQQLMTEAHRLHQPLSLLMIDLDHFKEINDQHGHLVGDECLRFSSHVLGQALREHSALFARFGGEEFVVALPGKDREAAMRVAEGLRRGLDQAPCETAGLTIHLTASIGVHQLDLDGSTQVAAALQQADDALYRAKAEGRNCVRWDVDQPTPAI</sequence>
<evidence type="ECO:0000313" key="6">
    <source>
        <dbReference type="EMBL" id="QOW22958.1"/>
    </source>
</evidence>
<feature type="chain" id="PRO_5046057058" description="diguanylate cyclase" evidence="4">
    <location>
        <begin position="28"/>
        <end position="624"/>
    </location>
</feature>
<dbReference type="EC" id="2.7.7.65" evidence="1"/>
<evidence type="ECO:0000313" key="7">
    <source>
        <dbReference type="Proteomes" id="UP000593932"/>
    </source>
</evidence>
<dbReference type="InterPro" id="IPR029787">
    <property type="entry name" value="Nucleotide_cyclase"/>
</dbReference>
<keyword evidence="7" id="KW-1185">Reference proteome</keyword>
<dbReference type="Pfam" id="PF00990">
    <property type="entry name" value="GGDEF"/>
    <property type="match status" value="1"/>
</dbReference>
<feature type="transmembrane region" description="Helical" evidence="3">
    <location>
        <begin position="356"/>
        <end position="377"/>
    </location>
</feature>
<dbReference type="PANTHER" id="PTHR45138">
    <property type="entry name" value="REGULATORY COMPONENTS OF SENSORY TRANSDUCTION SYSTEM"/>
    <property type="match status" value="1"/>
</dbReference>
<dbReference type="InterPro" id="IPR043128">
    <property type="entry name" value="Rev_trsase/Diguanyl_cyclase"/>
</dbReference>
<dbReference type="InterPro" id="IPR011622">
    <property type="entry name" value="7TMR_DISM_rcpt_extracell_dom2"/>
</dbReference>
<feature type="transmembrane region" description="Helical" evidence="3">
    <location>
        <begin position="325"/>
        <end position="344"/>
    </location>
</feature>
<dbReference type="PROSITE" id="PS50887">
    <property type="entry name" value="GGDEF"/>
    <property type="match status" value="1"/>
</dbReference>
<dbReference type="Gene3D" id="2.60.40.2380">
    <property type="match status" value="1"/>
</dbReference>
<keyword evidence="3" id="KW-0472">Membrane</keyword>
<evidence type="ECO:0000256" key="2">
    <source>
        <dbReference type="ARBA" id="ARBA00034247"/>
    </source>
</evidence>
<evidence type="ECO:0000256" key="4">
    <source>
        <dbReference type="SAM" id="SignalP"/>
    </source>
</evidence>
<dbReference type="Proteomes" id="UP000593932">
    <property type="component" value="Chromosome"/>
</dbReference>
<evidence type="ECO:0000259" key="5">
    <source>
        <dbReference type="PROSITE" id="PS50887"/>
    </source>
</evidence>
<dbReference type="Gene3D" id="3.30.70.270">
    <property type="match status" value="1"/>
</dbReference>
<feature type="transmembrane region" description="Helical" evidence="3">
    <location>
        <begin position="231"/>
        <end position="248"/>
    </location>
</feature>
<dbReference type="InterPro" id="IPR000160">
    <property type="entry name" value="GGDEF_dom"/>
</dbReference>
<dbReference type="InterPro" id="IPR050469">
    <property type="entry name" value="Diguanylate_Cyclase"/>
</dbReference>
<dbReference type="CDD" id="cd01949">
    <property type="entry name" value="GGDEF"/>
    <property type="match status" value="1"/>
</dbReference>
<keyword evidence="4" id="KW-0732">Signal</keyword>
<dbReference type="InterPro" id="IPR011623">
    <property type="entry name" value="7TMR_DISM_rcpt_extracell_dom1"/>
</dbReference>
<keyword evidence="3" id="KW-1133">Transmembrane helix</keyword>
<organism evidence="6 7">
    <name type="scientific">Novilysobacter avium</name>
    <dbReference type="NCBI Taxonomy" id="2781023"/>
    <lineage>
        <taxon>Bacteria</taxon>
        <taxon>Pseudomonadati</taxon>
        <taxon>Pseudomonadota</taxon>
        <taxon>Gammaproteobacteria</taxon>
        <taxon>Lysobacterales</taxon>
        <taxon>Lysobacteraceae</taxon>
        <taxon>Novilysobacter</taxon>
    </lineage>
</organism>
<proteinExistence type="predicted"/>
<feature type="transmembrane region" description="Helical" evidence="3">
    <location>
        <begin position="389"/>
        <end position="408"/>
    </location>
</feature>
<protein>
    <recommendedName>
        <fullName evidence="1">diguanylate cyclase</fullName>
        <ecNumber evidence="1">2.7.7.65</ecNumber>
    </recommendedName>
</protein>
<dbReference type="RefSeq" id="WP_194035437.1">
    <property type="nucleotide sequence ID" value="NZ_CP063657.1"/>
</dbReference>
<dbReference type="NCBIfam" id="TIGR00254">
    <property type="entry name" value="GGDEF"/>
    <property type="match status" value="1"/>
</dbReference>
<feature type="transmembrane region" description="Helical" evidence="3">
    <location>
        <begin position="268"/>
        <end position="287"/>
    </location>
</feature>
<dbReference type="SMART" id="SM00267">
    <property type="entry name" value="GGDEF"/>
    <property type="match status" value="1"/>
</dbReference>
<feature type="transmembrane region" description="Helical" evidence="3">
    <location>
        <begin position="299"/>
        <end position="319"/>
    </location>
</feature>
<dbReference type="PANTHER" id="PTHR45138:SF9">
    <property type="entry name" value="DIGUANYLATE CYCLASE DGCM-RELATED"/>
    <property type="match status" value="1"/>
</dbReference>
<accession>A0A7S6UMB6</accession>
<reference evidence="6 7" key="1">
    <citation type="submission" date="2020-10" db="EMBL/GenBank/DDBJ databases">
        <title>complete genome sequencing of Lysobacter sp. H23M41.</title>
        <authorList>
            <person name="Bae J.-W."/>
            <person name="Lee S.-Y."/>
        </authorList>
    </citation>
    <scope>NUCLEOTIDE SEQUENCE [LARGE SCALE GENOMIC DNA]</scope>
    <source>
        <strain evidence="6 7">H23M41</strain>
    </source>
</reference>
<dbReference type="SUPFAM" id="SSF55073">
    <property type="entry name" value="Nucleotide cyclase"/>
    <property type="match status" value="1"/>
</dbReference>